<keyword evidence="12 15" id="KW-1133">Transmembrane helix</keyword>
<keyword evidence="6" id="KW-0597">Phosphoprotein</keyword>
<dbReference type="PANTHER" id="PTHR44936:SF5">
    <property type="entry name" value="SENSOR HISTIDINE KINASE ENVZ"/>
    <property type="match status" value="1"/>
</dbReference>
<evidence type="ECO:0000313" key="19">
    <source>
        <dbReference type="Proteomes" id="UP000214610"/>
    </source>
</evidence>
<evidence type="ECO:0000313" key="18">
    <source>
        <dbReference type="EMBL" id="OXE45838.1"/>
    </source>
</evidence>
<dbReference type="AlphaFoldDB" id="A0A227KE05"/>
<feature type="domain" description="Histidine kinase" evidence="16">
    <location>
        <begin position="246"/>
        <end position="454"/>
    </location>
</feature>
<dbReference type="Pfam" id="PF00672">
    <property type="entry name" value="HAMP"/>
    <property type="match status" value="1"/>
</dbReference>
<dbReference type="PANTHER" id="PTHR44936">
    <property type="entry name" value="SENSOR PROTEIN CREC"/>
    <property type="match status" value="1"/>
</dbReference>
<feature type="domain" description="HAMP" evidence="17">
    <location>
        <begin position="186"/>
        <end position="238"/>
    </location>
</feature>
<dbReference type="SMART" id="SM00304">
    <property type="entry name" value="HAMP"/>
    <property type="match status" value="1"/>
</dbReference>
<comment type="catalytic activity">
    <reaction evidence="1">
        <text>ATP + protein L-histidine = ADP + protein N-phospho-L-histidine.</text>
        <dbReference type="EC" id="2.7.13.3"/>
    </reaction>
</comment>
<evidence type="ECO:0000256" key="13">
    <source>
        <dbReference type="ARBA" id="ARBA00023012"/>
    </source>
</evidence>
<dbReference type="InterPro" id="IPR003594">
    <property type="entry name" value="HATPase_dom"/>
</dbReference>
<keyword evidence="5" id="KW-0997">Cell inner membrane</keyword>
<dbReference type="InterPro" id="IPR050980">
    <property type="entry name" value="2C_sensor_his_kinase"/>
</dbReference>
<dbReference type="CDD" id="cd00082">
    <property type="entry name" value="HisKA"/>
    <property type="match status" value="1"/>
</dbReference>
<dbReference type="InterPro" id="IPR003660">
    <property type="entry name" value="HAMP_dom"/>
</dbReference>
<comment type="caution">
    <text evidence="18">The sequence shown here is derived from an EMBL/GenBank/DDBJ whole genome shotgun (WGS) entry which is preliminary data.</text>
</comment>
<dbReference type="EC" id="2.7.13.3" evidence="3"/>
<dbReference type="Pfam" id="PF02518">
    <property type="entry name" value="HATPase_c"/>
    <property type="match status" value="1"/>
</dbReference>
<keyword evidence="19" id="KW-1185">Reference proteome</keyword>
<dbReference type="InterPro" id="IPR036097">
    <property type="entry name" value="HisK_dim/P_sf"/>
</dbReference>
<evidence type="ECO:0000259" key="17">
    <source>
        <dbReference type="PROSITE" id="PS50885"/>
    </source>
</evidence>
<dbReference type="Gene3D" id="3.30.565.10">
    <property type="entry name" value="Histidine kinase-like ATPase, C-terminal domain"/>
    <property type="match status" value="1"/>
</dbReference>
<evidence type="ECO:0000256" key="11">
    <source>
        <dbReference type="ARBA" id="ARBA00022840"/>
    </source>
</evidence>
<dbReference type="InterPro" id="IPR036890">
    <property type="entry name" value="HATPase_C_sf"/>
</dbReference>
<comment type="subcellular location">
    <subcellularLocation>
        <location evidence="2">Cell inner membrane</location>
        <topology evidence="2">Multi-pass membrane protein</topology>
    </subcellularLocation>
</comment>
<evidence type="ECO:0000256" key="1">
    <source>
        <dbReference type="ARBA" id="ARBA00000085"/>
    </source>
</evidence>
<dbReference type="GO" id="GO:0005524">
    <property type="term" value="F:ATP binding"/>
    <property type="evidence" value="ECO:0007669"/>
    <property type="project" value="UniProtKB-KW"/>
</dbReference>
<dbReference type="PRINTS" id="PR00344">
    <property type="entry name" value="BCTRLSENSOR"/>
</dbReference>
<evidence type="ECO:0000256" key="7">
    <source>
        <dbReference type="ARBA" id="ARBA00022679"/>
    </source>
</evidence>
<evidence type="ECO:0000256" key="12">
    <source>
        <dbReference type="ARBA" id="ARBA00022989"/>
    </source>
</evidence>
<keyword evidence="7" id="KW-0808">Transferase</keyword>
<evidence type="ECO:0000256" key="15">
    <source>
        <dbReference type="SAM" id="Phobius"/>
    </source>
</evidence>
<accession>A0A227KE05</accession>
<dbReference type="InterPro" id="IPR038421">
    <property type="entry name" value="RisS_PPD_sf"/>
</dbReference>
<dbReference type="EMBL" id="NHMP01000007">
    <property type="protein sequence ID" value="OXE45838.1"/>
    <property type="molecule type" value="Genomic_DNA"/>
</dbReference>
<organism evidence="18 19">
    <name type="scientific">Turicimonas muris</name>
    <dbReference type="NCBI Taxonomy" id="1796652"/>
    <lineage>
        <taxon>Bacteria</taxon>
        <taxon>Pseudomonadati</taxon>
        <taxon>Pseudomonadota</taxon>
        <taxon>Betaproteobacteria</taxon>
        <taxon>Burkholderiales</taxon>
        <taxon>Sutterellaceae</taxon>
        <taxon>Turicimonas</taxon>
    </lineage>
</organism>
<evidence type="ECO:0000256" key="5">
    <source>
        <dbReference type="ARBA" id="ARBA00022519"/>
    </source>
</evidence>
<dbReference type="CDD" id="cd06225">
    <property type="entry name" value="HAMP"/>
    <property type="match status" value="1"/>
</dbReference>
<dbReference type="SMART" id="SM00387">
    <property type="entry name" value="HATPase_c"/>
    <property type="match status" value="1"/>
</dbReference>
<keyword evidence="8 15" id="KW-0812">Transmembrane</keyword>
<proteinExistence type="predicted"/>
<dbReference type="SMART" id="SM00388">
    <property type="entry name" value="HisKA"/>
    <property type="match status" value="1"/>
</dbReference>
<evidence type="ECO:0000256" key="8">
    <source>
        <dbReference type="ARBA" id="ARBA00022692"/>
    </source>
</evidence>
<keyword evidence="4" id="KW-1003">Cell membrane</keyword>
<dbReference type="GO" id="GO:0005886">
    <property type="term" value="C:plasma membrane"/>
    <property type="evidence" value="ECO:0007669"/>
    <property type="project" value="UniProtKB-SubCell"/>
</dbReference>
<dbReference type="InterPro" id="IPR005467">
    <property type="entry name" value="His_kinase_dom"/>
</dbReference>
<dbReference type="InterPro" id="IPR003661">
    <property type="entry name" value="HisK_dim/P_dom"/>
</dbReference>
<sequence length="466" mass="52107">MEDQQHSDSQQRTPVRSSGLFWRTFGMMLILVVTSIGAWLYVLSVMDEEPRARGISQRITSITTLTHYALISSDTSYRFDLIMALAQREGLVILPKESGDIVRPLPSDRVNTMVEEFVTQQLGAKTKLASSINGMPGLWVSFTIDGDEYWLRTEKDINPERLGQNWIFWFIGMLFVVTLFTVLLTSRIIEPLERLARFARELGRGRAPAPLPIEGPKEIQEVNESFNVMVQDLKRLANDREVLLAGVSHDLRTPITRLRLEVELAPLSEETRDAMCSDLDQMENIVKQFMAYVREGEQPLEVVNFSQTVLDAIASSRMKSSEDVQLTEEVDPNLEIRANPTDISRAVQNLIVNAGKYGRSTDGILRLNISLKHNKKRNLAELTVSDDGAGLPEEQFERVLRPFERGDQARGNTTGSGLGLSIVERAARAAGGSVRLSQNIPNGLSIHVSIPLVATSLINRALKPEK</sequence>
<feature type="transmembrane region" description="Helical" evidence="15">
    <location>
        <begin position="20"/>
        <end position="42"/>
    </location>
</feature>
<evidence type="ECO:0000256" key="3">
    <source>
        <dbReference type="ARBA" id="ARBA00012438"/>
    </source>
</evidence>
<dbReference type="Proteomes" id="UP000214610">
    <property type="component" value="Unassembled WGS sequence"/>
</dbReference>
<keyword evidence="9" id="KW-0547">Nucleotide-binding</keyword>
<evidence type="ECO:0000256" key="2">
    <source>
        <dbReference type="ARBA" id="ARBA00004429"/>
    </source>
</evidence>
<evidence type="ECO:0000256" key="14">
    <source>
        <dbReference type="ARBA" id="ARBA00023136"/>
    </source>
</evidence>
<reference evidence="19" key="1">
    <citation type="submission" date="2017-05" db="EMBL/GenBank/DDBJ databases">
        <title>Improved OligoMM genomes.</title>
        <authorList>
            <person name="Garzetti D."/>
        </authorList>
    </citation>
    <scope>NUCLEOTIDE SEQUENCE [LARGE SCALE GENOMIC DNA]</scope>
    <source>
        <strain evidence="19">YL45</strain>
    </source>
</reference>
<keyword evidence="10 18" id="KW-0418">Kinase</keyword>
<keyword evidence="11" id="KW-0067">ATP-binding</keyword>
<evidence type="ECO:0000256" key="4">
    <source>
        <dbReference type="ARBA" id="ARBA00022475"/>
    </source>
</evidence>
<dbReference type="GO" id="GO:0000155">
    <property type="term" value="F:phosphorelay sensor kinase activity"/>
    <property type="evidence" value="ECO:0007669"/>
    <property type="project" value="InterPro"/>
</dbReference>
<dbReference type="SUPFAM" id="SSF158472">
    <property type="entry name" value="HAMP domain-like"/>
    <property type="match status" value="1"/>
</dbReference>
<dbReference type="InterPro" id="IPR032408">
    <property type="entry name" value="RisS_PPD"/>
</dbReference>
<protein>
    <recommendedName>
        <fullName evidence="3">histidine kinase</fullName>
        <ecNumber evidence="3">2.7.13.3</ecNumber>
    </recommendedName>
</protein>
<name>A0A227KE05_9BURK</name>
<dbReference type="InterPro" id="IPR004358">
    <property type="entry name" value="Sig_transdc_His_kin-like_C"/>
</dbReference>
<dbReference type="PROSITE" id="PS50109">
    <property type="entry name" value="HIS_KIN"/>
    <property type="match status" value="1"/>
</dbReference>
<dbReference type="SUPFAM" id="SSF47384">
    <property type="entry name" value="Homodimeric domain of signal transducing histidine kinase"/>
    <property type="match status" value="1"/>
</dbReference>
<dbReference type="Pfam" id="PF16524">
    <property type="entry name" value="RisS_PPD"/>
    <property type="match status" value="1"/>
</dbReference>
<dbReference type="Pfam" id="PF00512">
    <property type="entry name" value="HisKA"/>
    <property type="match status" value="1"/>
</dbReference>
<dbReference type="SUPFAM" id="SSF55874">
    <property type="entry name" value="ATPase domain of HSP90 chaperone/DNA topoisomerase II/histidine kinase"/>
    <property type="match status" value="1"/>
</dbReference>
<evidence type="ECO:0000259" key="16">
    <source>
        <dbReference type="PROSITE" id="PS50109"/>
    </source>
</evidence>
<keyword evidence="13" id="KW-0902">Two-component regulatory system</keyword>
<dbReference type="PROSITE" id="PS50885">
    <property type="entry name" value="HAMP"/>
    <property type="match status" value="1"/>
</dbReference>
<keyword evidence="14 15" id="KW-0472">Membrane</keyword>
<evidence type="ECO:0000256" key="9">
    <source>
        <dbReference type="ARBA" id="ARBA00022741"/>
    </source>
</evidence>
<feature type="transmembrane region" description="Helical" evidence="15">
    <location>
        <begin position="166"/>
        <end position="185"/>
    </location>
</feature>
<dbReference type="Gene3D" id="1.10.287.130">
    <property type="match status" value="1"/>
</dbReference>
<evidence type="ECO:0000256" key="10">
    <source>
        <dbReference type="ARBA" id="ARBA00022777"/>
    </source>
</evidence>
<dbReference type="Gene3D" id="3.30.450.300">
    <property type="entry name" value="Sensor histidine kinase RisS, periplasmic domain"/>
    <property type="match status" value="1"/>
</dbReference>
<gene>
    <name evidence="18" type="ORF">ADH67_10485</name>
</gene>
<evidence type="ECO:0000256" key="6">
    <source>
        <dbReference type="ARBA" id="ARBA00022553"/>
    </source>
</evidence>